<comment type="caution">
    <text evidence="1">The sequence shown here is derived from an EMBL/GenBank/DDBJ whole genome shotgun (WGS) entry which is preliminary data.</text>
</comment>
<evidence type="ECO:0000313" key="2">
    <source>
        <dbReference type="Proteomes" id="UP000014480"/>
    </source>
</evidence>
<dbReference type="AlphaFoldDB" id="A0A484G5A0"/>
<organism evidence="1 2">
    <name type="scientific">Colletotrichum orbiculare (strain 104-T / ATCC 96160 / CBS 514.97 / LARS 414 / MAFF 240422)</name>
    <name type="common">Cucumber anthracnose fungus</name>
    <name type="synonym">Colletotrichum lagenarium</name>
    <dbReference type="NCBI Taxonomy" id="1213857"/>
    <lineage>
        <taxon>Eukaryota</taxon>
        <taxon>Fungi</taxon>
        <taxon>Dikarya</taxon>
        <taxon>Ascomycota</taxon>
        <taxon>Pezizomycotina</taxon>
        <taxon>Sordariomycetes</taxon>
        <taxon>Hypocreomycetidae</taxon>
        <taxon>Glomerellales</taxon>
        <taxon>Glomerellaceae</taxon>
        <taxon>Colletotrichum</taxon>
        <taxon>Colletotrichum orbiculare species complex</taxon>
    </lineage>
</organism>
<dbReference type="EMBL" id="AMCV02000001">
    <property type="protein sequence ID" value="TDZ25736.1"/>
    <property type="molecule type" value="Genomic_DNA"/>
</dbReference>
<name>A0A484G5A0_COLOR</name>
<proteinExistence type="predicted"/>
<protein>
    <submittedName>
        <fullName evidence="1">Uncharacterized protein</fullName>
    </submittedName>
</protein>
<reference evidence="2" key="2">
    <citation type="journal article" date="2019" name="Mol. Plant Microbe Interact.">
        <title>Genome sequence resources for four phytopathogenic fungi from the Colletotrichum orbiculare species complex.</title>
        <authorList>
            <person name="Gan P."/>
            <person name="Tsushima A."/>
            <person name="Narusaka M."/>
            <person name="Narusaka Y."/>
            <person name="Takano Y."/>
            <person name="Kubo Y."/>
            <person name="Shirasu K."/>
        </authorList>
    </citation>
    <scope>GENOME REANNOTATION</scope>
    <source>
        <strain evidence="2">104-T / ATCC 96160 / CBS 514.97 / LARS 414 / MAFF 240422</strain>
    </source>
</reference>
<dbReference type="Proteomes" id="UP000014480">
    <property type="component" value="Unassembled WGS sequence"/>
</dbReference>
<sequence>MGEFERQCWDGRSPPAGTCEVPSLPVPAQSIAHFHWKVPTWAAHCGRFPPLLITYIVLACCGGTHVGTYLPKAIPPTASTIHFLDSSIHPPSPDSFPPPVVHPATYPLVGTTLLPLPTR</sequence>
<reference evidence="2" key="1">
    <citation type="journal article" date="2013" name="New Phytol.">
        <title>Comparative genomic and transcriptomic analyses reveal the hemibiotrophic stage shift of Colletotrichum fungi.</title>
        <authorList>
            <person name="Gan P."/>
            <person name="Ikeda K."/>
            <person name="Irieda H."/>
            <person name="Narusaka M."/>
            <person name="O'Connell R.J."/>
            <person name="Narusaka Y."/>
            <person name="Takano Y."/>
            <person name="Kubo Y."/>
            <person name="Shirasu K."/>
        </authorList>
    </citation>
    <scope>NUCLEOTIDE SEQUENCE [LARGE SCALE GENOMIC DNA]</scope>
    <source>
        <strain evidence="2">104-T / ATCC 96160 / CBS 514.97 / LARS 414 / MAFF 240422</strain>
    </source>
</reference>
<accession>A0A484G5A0</accession>
<evidence type="ECO:0000313" key="1">
    <source>
        <dbReference type="EMBL" id="TDZ25736.1"/>
    </source>
</evidence>
<keyword evidence="2" id="KW-1185">Reference proteome</keyword>
<gene>
    <name evidence="1" type="ORF">Cob_v001421</name>
</gene>